<evidence type="ECO:0000259" key="3">
    <source>
        <dbReference type="Pfam" id="PF20151"/>
    </source>
</evidence>
<protein>
    <recommendedName>
        <fullName evidence="3">DUF6533 domain-containing protein</fullName>
    </recommendedName>
</protein>
<evidence type="ECO:0000256" key="1">
    <source>
        <dbReference type="SAM" id="MobiDB-lite"/>
    </source>
</evidence>
<feature type="region of interest" description="Disordered" evidence="1">
    <location>
        <begin position="451"/>
        <end position="492"/>
    </location>
</feature>
<dbReference type="OrthoDB" id="2686513at2759"/>
<gene>
    <name evidence="4" type="ORF">EVG20_g9050</name>
</gene>
<evidence type="ECO:0000313" key="4">
    <source>
        <dbReference type="EMBL" id="TFY56128.1"/>
    </source>
</evidence>
<feature type="compositionally biased region" description="Basic and acidic residues" evidence="1">
    <location>
        <begin position="468"/>
        <end position="492"/>
    </location>
</feature>
<organism evidence="4 5">
    <name type="scientific">Dentipellis fragilis</name>
    <dbReference type="NCBI Taxonomy" id="205917"/>
    <lineage>
        <taxon>Eukaryota</taxon>
        <taxon>Fungi</taxon>
        <taxon>Dikarya</taxon>
        <taxon>Basidiomycota</taxon>
        <taxon>Agaricomycotina</taxon>
        <taxon>Agaricomycetes</taxon>
        <taxon>Russulales</taxon>
        <taxon>Hericiaceae</taxon>
        <taxon>Dentipellis</taxon>
    </lineage>
</organism>
<name>A0A4Y9Y2H9_9AGAM</name>
<comment type="caution">
    <text evidence="4">The sequence shown here is derived from an EMBL/GenBank/DDBJ whole genome shotgun (WGS) entry which is preliminary data.</text>
</comment>
<dbReference type="InterPro" id="IPR045340">
    <property type="entry name" value="DUF6533"/>
</dbReference>
<feature type="transmembrane region" description="Helical" evidence="2">
    <location>
        <begin position="271"/>
        <end position="292"/>
    </location>
</feature>
<proteinExistence type="predicted"/>
<accession>A0A4Y9Y2H9</accession>
<evidence type="ECO:0000313" key="5">
    <source>
        <dbReference type="Proteomes" id="UP000298327"/>
    </source>
</evidence>
<reference evidence="4 5" key="1">
    <citation type="submission" date="2019-02" db="EMBL/GenBank/DDBJ databases">
        <title>Genome sequencing of the rare red list fungi Dentipellis fragilis.</title>
        <authorList>
            <person name="Buettner E."/>
            <person name="Kellner H."/>
        </authorList>
    </citation>
    <scope>NUCLEOTIDE SEQUENCE [LARGE SCALE GENOMIC DNA]</scope>
    <source>
        <strain evidence="4 5">DSM 105465</strain>
    </source>
</reference>
<keyword evidence="2" id="KW-0472">Membrane</keyword>
<dbReference type="AlphaFoldDB" id="A0A4Y9Y2H9"/>
<feature type="transmembrane region" description="Helical" evidence="2">
    <location>
        <begin position="65"/>
        <end position="83"/>
    </location>
</feature>
<dbReference type="Proteomes" id="UP000298327">
    <property type="component" value="Unassembled WGS sequence"/>
</dbReference>
<keyword evidence="2" id="KW-0812">Transmembrane</keyword>
<feature type="region of interest" description="Disordered" evidence="1">
    <location>
        <begin position="403"/>
        <end position="433"/>
    </location>
</feature>
<keyword evidence="5" id="KW-1185">Reference proteome</keyword>
<evidence type="ECO:0000256" key="2">
    <source>
        <dbReference type="SAM" id="Phobius"/>
    </source>
</evidence>
<feature type="transmembrane region" description="Helical" evidence="2">
    <location>
        <begin position="172"/>
        <end position="191"/>
    </location>
</feature>
<dbReference type="EMBL" id="SEOQ01000854">
    <property type="protein sequence ID" value="TFY56128.1"/>
    <property type="molecule type" value="Genomic_DNA"/>
</dbReference>
<feature type="domain" description="DUF6533" evidence="3">
    <location>
        <begin position="71"/>
        <end position="113"/>
    </location>
</feature>
<dbReference type="Pfam" id="PF20151">
    <property type="entry name" value="DUF6533"/>
    <property type="match status" value="1"/>
</dbReference>
<keyword evidence="2" id="KW-1133">Transmembrane helix</keyword>
<sequence length="492" mass="54359">MVGGETRMTPIAGGDNVCSTAARALHSPVRARTRTYRQEMPESCDVLCELQLDVRSLVPQMRANYAVTLLSLVILYYDFVLTLPQEIELYWPSQHPLGWASSIFLANRYLTVLGHFPVLAELFLTYRQAGVRVFLDVSCRRLTVGAFLSRRVASADLDPVCSCIAIQGYHNYYIVLLQIFVAALCFLRIYALYDRNVGVIWFFASLGIGAFALGTWSNLAAGKKSSASALPHILPIDIIGCHSLTPKDVGKRRRQVMRTFTAVLTMQPELAIAWTGVLVIDCSVFFMTLYRASRIQMQGRLLHILVRDGAMYFLWVLSLSLTSARLRTHVAHRSALFLTNLSNVLLFLLGPPASKGTLAIFTNVYVEFSICAYSEKRCSHGGGTSSLSATLINRLMLNLRKTNLPRRPTTDDASHCEEGAGENRHGAAGDASRSAAPFSTVLVGPGMGYSVYAPGEGEEQMEMQPYEQRLEEAGEGENAHGIELVPVRREPP</sequence>
<feature type="compositionally biased region" description="Basic and acidic residues" evidence="1">
    <location>
        <begin position="408"/>
        <end position="427"/>
    </location>
</feature>
<feature type="transmembrane region" description="Helical" evidence="2">
    <location>
        <begin position="198"/>
        <end position="216"/>
    </location>
</feature>